<evidence type="ECO:0000313" key="4">
    <source>
        <dbReference type="EMBL" id="RHF89950.1"/>
    </source>
</evidence>
<accession>A0A3E4WJ20</accession>
<evidence type="ECO:0000313" key="2">
    <source>
        <dbReference type="EMBL" id="RGK55748.1"/>
    </source>
</evidence>
<dbReference type="GO" id="GO:0016790">
    <property type="term" value="F:thiolester hydrolase activity"/>
    <property type="evidence" value="ECO:0007669"/>
    <property type="project" value="UniProtKB-ARBA"/>
</dbReference>
<dbReference type="PANTHER" id="PTHR47260">
    <property type="entry name" value="UPF0644 PROTEIN PB2B4.06"/>
    <property type="match status" value="1"/>
</dbReference>
<dbReference type="SUPFAM" id="SSF54637">
    <property type="entry name" value="Thioesterase/thiol ester dehydrase-isomerase"/>
    <property type="match status" value="1"/>
</dbReference>
<evidence type="ECO:0000313" key="6">
    <source>
        <dbReference type="Proteomes" id="UP000260862"/>
    </source>
</evidence>
<reference evidence="5 6" key="1">
    <citation type="submission" date="2018-08" db="EMBL/GenBank/DDBJ databases">
        <title>A genome reference for cultivated species of the human gut microbiota.</title>
        <authorList>
            <person name="Zou Y."/>
            <person name="Xue W."/>
            <person name="Luo G."/>
        </authorList>
    </citation>
    <scope>NUCLEOTIDE SEQUENCE [LARGE SCALE GENOMIC DNA]</scope>
    <source>
        <strain evidence="4 7">AM23-23</strain>
        <strain evidence="3 5">OM08-14</strain>
        <strain evidence="2 6">TF10-3AC</strain>
    </source>
</reference>
<comment type="caution">
    <text evidence="3">The sequence shown here is derived from an EMBL/GenBank/DDBJ whole genome shotgun (WGS) entry which is preliminary data.</text>
</comment>
<evidence type="ECO:0000313" key="5">
    <source>
        <dbReference type="Proteomes" id="UP000260780"/>
    </source>
</evidence>
<organism evidence="3 5">
    <name type="scientific">Phocaeicola plebeius</name>
    <dbReference type="NCBI Taxonomy" id="310297"/>
    <lineage>
        <taxon>Bacteria</taxon>
        <taxon>Pseudomonadati</taxon>
        <taxon>Bacteroidota</taxon>
        <taxon>Bacteroidia</taxon>
        <taxon>Bacteroidales</taxon>
        <taxon>Bacteroidaceae</taxon>
        <taxon>Phocaeicola</taxon>
    </lineage>
</organism>
<dbReference type="Proteomes" id="UP000283485">
    <property type="component" value="Unassembled WGS sequence"/>
</dbReference>
<evidence type="ECO:0000259" key="1">
    <source>
        <dbReference type="Pfam" id="PF03061"/>
    </source>
</evidence>
<evidence type="ECO:0000313" key="3">
    <source>
        <dbReference type="EMBL" id="RGM42256.1"/>
    </source>
</evidence>
<dbReference type="EMBL" id="QSQT01000015">
    <property type="protein sequence ID" value="RGK55748.1"/>
    <property type="molecule type" value="Genomic_DNA"/>
</dbReference>
<dbReference type="AlphaFoldDB" id="A0A3E4WJ20"/>
<name>A0A3E4WJ20_9BACT</name>
<keyword evidence="6" id="KW-1185">Reference proteome</keyword>
<dbReference type="Pfam" id="PF03061">
    <property type="entry name" value="4HBT"/>
    <property type="match status" value="1"/>
</dbReference>
<dbReference type="PANTHER" id="PTHR47260:SF1">
    <property type="entry name" value="UPF0644 PROTEIN PB2B4.06"/>
    <property type="match status" value="1"/>
</dbReference>
<dbReference type="InterPro" id="IPR029069">
    <property type="entry name" value="HotDog_dom_sf"/>
</dbReference>
<dbReference type="Gene3D" id="3.10.129.10">
    <property type="entry name" value="Hotdog Thioesterase"/>
    <property type="match status" value="1"/>
</dbReference>
<dbReference type="Proteomes" id="UP000260780">
    <property type="component" value="Unassembled WGS sequence"/>
</dbReference>
<protein>
    <submittedName>
        <fullName evidence="3">PaaI family thioesterase</fullName>
    </submittedName>
</protein>
<dbReference type="EMBL" id="QSTF01000004">
    <property type="protein sequence ID" value="RGM42256.1"/>
    <property type="molecule type" value="Genomic_DNA"/>
</dbReference>
<feature type="domain" description="Thioesterase" evidence="1">
    <location>
        <begin position="53"/>
        <end position="128"/>
    </location>
</feature>
<gene>
    <name evidence="4" type="ORF">DW653_09610</name>
    <name evidence="3" type="ORF">DXC17_02815</name>
    <name evidence="2" type="ORF">DXD04_09075</name>
</gene>
<dbReference type="InterPro" id="IPR052061">
    <property type="entry name" value="PTE-AB_protein"/>
</dbReference>
<proteinExistence type="predicted"/>
<dbReference type="STRING" id="310297.BHV76_05075"/>
<dbReference type="InterPro" id="IPR006683">
    <property type="entry name" value="Thioestr_dom"/>
</dbReference>
<evidence type="ECO:0000313" key="7">
    <source>
        <dbReference type="Proteomes" id="UP000283485"/>
    </source>
</evidence>
<dbReference type="Proteomes" id="UP000260862">
    <property type="component" value="Unassembled WGS sequence"/>
</dbReference>
<sequence length="161" mass="18700">MEKIINPWEGMEGYFCFGCAPNNESGLKMEFYEDGDEIVSKWVPEARFQGWLNTLHGGIQATLLDEICAWVIARKLQTAGVTSRMETQYLKPIHTTDSHLTLKGRIKEQKRNFVFIEAEIYNAQDEVCTKAVCTYFIFPREKAEKEMYFKGCYTEKEKESL</sequence>
<dbReference type="EMBL" id="QRHQ01000017">
    <property type="protein sequence ID" value="RHF89950.1"/>
    <property type="molecule type" value="Genomic_DNA"/>
</dbReference>
<dbReference type="CDD" id="cd03443">
    <property type="entry name" value="PaaI_thioesterase"/>
    <property type="match status" value="1"/>
</dbReference>
<dbReference type="RefSeq" id="WP_117672766.1">
    <property type="nucleotide sequence ID" value="NZ_CABOGR010000015.1"/>
</dbReference>